<keyword evidence="3" id="KW-1185">Reference proteome</keyword>
<feature type="region of interest" description="Disordered" evidence="1">
    <location>
        <begin position="966"/>
        <end position="1351"/>
    </location>
</feature>
<dbReference type="SUPFAM" id="SSF52047">
    <property type="entry name" value="RNI-like"/>
    <property type="match status" value="1"/>
</dbReference>
<dbReference type="PANTHER" id="PTHR45532">
    <property type="entry name" value="WD REPEAT-CONTAINING PROTEIN 97"/>
    <property type="match status" value="1"/>
</dbReference>
<feature type="compositionally biased region" description="Basic and acidic residues" evidence="1">
    <location>
        <begin position="1278"/>
        <end position="1295"/>
    </location>
</feature>
<dbReference type="PANTHER" id="PTHR45532:SF1">
    <property type="entry name" value="WD REPEAT-CONTAINING PROTEIN 97"/>
    <property type="match status" value="1"/>
</dbReference>
<feature type="compositionally biased region" description="Basic residues" evidence="1">
    <location>
        <begin position="1156"/>
        <end position="1167"/>
    </location>
</feature>
<comment type="caution">
    <text evidence="2">The sequence shown here is derived from an EMBL/GenBank/DDBJ whole genome shotgun (WGS) entry which is preliminary data.</text>
</comment>
<protein>
    <submittedName>
        <fullName evidence="2">Barbed-end actin filament uncapping</fullName>
    </submittedName>
</protein>
<feature type="compositionally biased region" description="Acidic residues" evidence="1">
    <location>
        <begin position="975"/>
        <end position="992"/>
    </location>
</feature>
<feature type="region of interest" description="Disordered" evidence="1">
    <location>
        <begin position="206"/>
        <end position="291"/>
    </location>
</feature>
<feature type="compositionally biased region" description="Basic residues" evidence="1">
    <location>
        <begin position="1238"/>
        <end position="1247"/>
    </location>
</feature>
<feature type="region of interest" description="Disordered" evidence="1">
    <location>
        <begin position="770"/>
        <end position="803"/>
    </location>
</feature>
<feature type="compositionally biased region" description="Basic residues" evidence="1">
    <location>
        <begin position="255"/>
        <end position="268"/>
    </location>
</feature>
<evidence type="ECO:0000313" key="3">
    <source>
        <dbReference type="Proteomes" id="UP001470230"/>
    </source>
</evidence>
<organism evidence="2 3">
    <name type="scientific">Tritrichomonas musculus</name>
    <dbReference type="NCBI Taxonomy" id="1915356"/>
    <lineage>
        <taxon>Eukaryota</taxon>
        <taxon>Metamonada</taxon>
        <taxon>Parabasalia</taxon>
        <taxon>Tritrichomonadida</taxon>
        <taxon>Tritrichomonadidae</taxon>
        <taxon>Tritrichomonas</taxon>
    </lineage>
</organism>
<proteinExistence type="predicted"/>
<dbReference type="EMBL" id="JAPFFF010000019">
    <property type="protein sequence ID" value="KAK8858178.1"/>
    <property type="molecule type" value="Genomic_DNA"/>
</dbReference>
<dbReference type="Proteomes" id="UP001470230">
    <property type="component" value="Unassembled WGS sequence"/>
</dbReference>
<evidence type="ECO:0000313" key="2">
    <source>
        <dbReference type="EMBL" id="KAK8858178.1"/>
    </source>
</evidence>
<dbReference type="Gene3D" id="3.80.10.10">
    <property type="entry name" value="Ribonuclease Inhibitor"/>
    <property type="match status" value="1"/>
</dbReference>
<feature type="compositionally biased region" description="Acidic residues" evidence="1">
    <location>
        <begin position="1254"/>
        <end position="1266"/>
    </location>
</feature>
<feature type="compositionally biased region" description="Basic and acidic residues" evidence="1">
    <location>
        <begin position="217"/>
        <end position="235"/>
    </location>
</feature>
<feature type="compositionally biased region" description="Basic and acidic residues" evidence="1">
    <location>
        <begin position="269"/>
        <end position="283"/>
    </location>
</feature>
<feature type="compositionally biased region" description="Basic residues" evidence="1">
    <location>
        <begin position="779"/>
        <end position="797"/>
    </location>
</feature>
<feature type="compositionally biased region" description="Basic residues" evidence="1">
    <location>
        <begin position="1214"/>
        <end position="1223"/>
    </location>
</feature>
<reference evidence="2 3" key="1">
    <citation type="submission" date="2024-04" db="EMBL/GenBank/DDBJ databases">
        <title>Tritrichomonas musculus Genome.</title>
        <authorList>
            <person name="Alves-Ferreira E."/>
            <person name="Grigg M."/>
            <person name="Lorenzi H."/>
            <person name="Galac M."/>
        </authorList>
    </citation>
    <scope>NUCLEOTIDE SEQUENCE [LARGE SCALE GENOMIC DNA]</scope>
    <source>
        <strain evidence="2 3">EAF2021</strain>
    </source>
</reference>
<sequence>MSNDDSEIALTPDELNSICSAFPPSQLPLLCSFRSSIRYDKQSRPNSAVALSSHYIGLFSKSNQESNFFTEKKIVHIDEIENIYYSTKPFAVFETKKTKISVTSKQSLHLAQLLYVITKISYSYYPKQVELISEDENFPTICFLPGKRDLFSPFISYPQQFQFTYYAECSSCGVPYNHDVVRYINSMMLSANSIIDITQLPLDFSETNSKKTNKQNSEPKNEKDDKRDDTKDDKKSKSKDKKSKEKKKEKEKKKNDKKKKEKEKKKKDSKSDSKSDISQKQTEEVDQAESDSSDIYENFDFSQIENRDLIPIFKSLRYLEFANGVCCRNFHCPYLLKLLHLLISAGKDIHIIHIENCGVTEGLDYLAHAIKFNADLEISYWNLSYNNFIDFQQFIMIINFSKGNLLYLNLNYCNISTVDSSELFTALWRNSMMHNLKYLYIAGMNFLNEKGEVQINSFEKYISRNCNIEILDISSIQSEAASEILSVFSEKQNKIKKLLVKNVDFSSSKKTCFERLLSFLMKTNSLETLDISNTKLSPHQVETVISTISKNFSSRKKNDLFDLNLGNMNLNGKNILILYRAFLDTDMSIWGSLRLDENEMNVNDLKNLVPLLTRMKNLNTLSISGNFDSNMIEIEFVLPLVLKIPCLTALYISGNKDHKLRNKISVLLDKVYKTDKLSLLDISENASFEALNGISHILHSCQNMKQFFFDGNELSSIDQFESLTSAISENKTVISAPFPINDFQSFIKSCTIERAKEKLKEEDQIKIESKNEEDEDPKKKNKKNKKDKKKDKKKKKSKENDKKSIEKVEIDIESKLREKEKEAFNEQNIKDFIKILSELQVTAITAVNANRINQKLPNDLPFPATVEIENLIQSISHQTRISIKNKNLKNHSCIAELLNLSLPFQNEGDVVRNGGNVRTISIGQLKRYRIESMESVVENKKPIDKMSTMVLPTTMMLHFNTQFLNNESEQSSSDSDSESSAESSDTQDEDGSESPKGNKKRKKAKLQDSSEGQDEDDSYRKKRKKKPRQQESSDDGDEDESYRNAKKKKPRQQESSDDDDEDESYRNAKKKKPRQQESSDDDDEDESYRNAKKKKPRQQESSDDQDGSYRKRKKKAKNNGSSDDQDEDDSYRKRKKKPRQQESSDDESDGSAGLAGKRRNNRVARGKGRSESLSSDEGRPKKRRVKPPNRRRNESTESETDSDPLTESSSSSRPARRRAKPAKKAPASSESDGEYSVRRKRVQKPSKRYQSSESESESEADEEEDEMKPWKNRLRTKHGSDNGLDKLVDTSYKEMRPKRKANGRGASGYAAGYFDEETLDSIDMKRKGRNNRNDQNNMKSKKKPNVTFNLS</sequence>
<accession>A0ABR2I6S6</accession>
<name>A0ABR2I6S6_9EUKA</name>
<gene>
    <name evidence="2" type="ORF">M9Y10_013279</name>
</gene>
<feature type="compositionally biased region" description="Basic and acidic residues" evidence="1">
    <location>
        <begin position="242"/>
        <end position="254"/>
    </location>
</feature>
<evidence type="ECO:0000256" key="1">
    <source>
        <dbReference type="SAM" id="MobiDB-lite"/>
    </source>
</evidence>
<feature type="compositionally biased region" description="Basic residues" evidence="1">
    <location>
        <begin position="1180"/>
        <end position="1190"/>
    </location>
</feature>
<dbReference type="InterPro" id="IPR032675">
    <property type="entry name" value="LRR_dom_sf"/>
</dbReference>